<dbReference type="EMBL" id="CAJVPZ010097205">
    <property type="protein sequence ID" value="CAG8819285.1"/>
    <property type="molecule type" value="Genomic_DNA"/>
</dbReference>
<feature type="compositionally biased region" description="Polar residues" evidence="1">
    <location>
        <begin position="48"/>
        <end position="69"/>
    </location>
</feature>
<feature type="non-terminal residue" evidence="2">
    <location>
        <position position="69"/>
    </location>
</feature>
<organism evidence="2 3">
    <name type="scientific">Racocetra fulgida</name>
    <dbReference type="NCBI Taxonomy" id="60492"/>
    <lineage>
        <taxon>Eukaryota</taxon>
        <taxon>Fungi</taxon>
        <taxon>Fungi incertae sedis</taxon>
        <taxon>Mucoromycota</taxon>
        <taxon>Glomeromycotina</taxon>
        <taxon>Glomeromycetes</taxon>
        <taxon>Diversisporales</taxon>
        <taxon>Gigasporaceae</taxon>
        <taxon>Racocetra</taxon>
    </lineage>
</organism>
<evidence type="ECO:0000313" key="2">
    <source>
        <dbReference type="EMBL" id="CAG8819285.1"/>
    </source>
</evidence>
<reference evidence="2" key="1">
    <citation type="submission" date="2021-06" db="EMBL/GenBank/DDBJ databases">
        <authorList>
            <person name="Kallberg Y."/>
            <person name="Tangrot J."/>
            <person name="Rosling A."/>
        </authorList>
    </citation>
    <scope>NUCLEOTIDE SEQUENCE</scope>
    <source>
        <strain evidence="2">IN212</strain>
    </source>
</reference>
<evidence type="ECO:0000313" key="3">
    <source>
        <dbReference type="Proteomes" id="UP000789396"/>
    </source>
</evidence>
<gene>
    <name evidence="2" type="ORF">RFULGI_LOCUS19500</name>
</gene>
<dbReference type="Proteomes" id="UP000789396">
    <property type="component" value="Unassembled WGS sequence"/>
</dbReference>
<name>A0A9N9KB67_9GLOM</name>
<keyword evidence="3" id="KW-1185">Reference proteome</keyword>
<evidence type="ECO:0000256" key="1">
    <source>
        <dbReference type="SAM" id="MobiDB-lite"/>
    </source>
</evidence>
<dbReference type="AlphaFoldDB" id="A0A9N9KB67"/>
<sequence>SLADDALETLTLMSLHSTSFCDQPLQSDMSKFHYKTLHPLPSQAKELLQTNSSPQSHLRNQQSANSQRS</sequence>
<accession>A0A9N9KB67</accession>
<proteinExistence type="predicted"/>
<comment type="caution">
    <text evidence="2">The sequence shown here is derived from an EMBL/GenBank/DDBJ whole genome shotgun (WGS) entry which is preliminary data.</text>
</comment>
<feature type="non-terminal residue" evidence="2">
    <location>
        <position position="1"/>
    </location>
</feature>
<dbReference type="OrthoDB" id="10366823at2759"/>
<feature type="region of interest" description="Disordered" evidence="1">
    <location>
        <begin position="45"/>
        <end position="69"/>
    </location>
</feature>
<protein>
    <submittedName>
        <fullName evidence="2">17529_t:CDS:1</fullName>
    </submittedName>
</protein>